<evidence type="ECO:0000256" key="1">
    <source>
        <dbReference type="SAM" id="Phobius"/>
    </source>
</evidence>
<evidence type="ECO:0000313" key="2">
    <source>
        <dbReference type="EMBL" id="MCI3276241.1"/>
    </source>
</evidence>
<comment type="caution">
    <text evidence="2">The sequence shown here is derived from an EMBL/GenBank/DDBJ whole genome shotgun (WGS) entry which is preliminary data.</text>
</comment>
<organism evidence="2 3">
    <name type="scientific">Streptomyces cylindrosporus</name>
    <dbReference type="NCBI Taxonomy" id="2927583"/>
    <lineage>
        <taxon>Bacteria</taxon>
        <taxon>Bacillati</taxon>
        <taxon>Actinomycetota</taxon>
        <taxon>Actinomycetes</taxon>
        <taxon>Kitasatosporales</taxon>
        <taxon>Streptomycetaceae</taxon>
        <taxon>Streptomyces</taxon>
    </lineage>
</organism>
<dbReference type="EMBL" id="JALDAY010000011">
    <property type="protein sequence ID" value="MCI3276241.1"/>
    <property type="molecule type" value="Genomic_DNA"/>
</dbReference>
<protein>
    <submittedName>
        <fullName evidence="2">Uncharacterized protein</fullName>
    </submittedName>
</protein>
<evidence type="ECO:0000313" key="3">
    <source>
        <dbReference type="Proteomes" id="UP001165269"/>
    </source>
</evidence>
<proteinExistence type="predicted"/>
<keyword evidence="1" id="KW-0812">Transmembrane</keyword>
<gene>
    <name evidence="2" type="ORF">MQP27_34710</name>
</gene>
<feature type="transmembrane region" description="Helical" evidence="1">
    <location>
        <begin position="172"/>
        <end position="191"/>
    </location>
</feature>
<sequence length="192" mass="20943">MSAETTFNLISVVSSALGLLNAADGFRRTFKSVAAPDDPFFRRVFATQVAMVTRWRSGLTRAVRRALRRPAPTITATLGTALSVEAAMNAHGLVQFGPLPDVTQEPAAFTAEVERRLNRVYKLAQDVQHDLRQEEQVRDKGDQQVASDLGAQISALDEEAKRDALEGLHEQVLGWFLVAIGLLAQIAAFLAS</sequence>
<keyword evidence="1" id="KW-0472">Membrane</keyword>
<dbReference type="Proteomes" id="UP001165269">
    <property type="component" value="Unassembled WGS sequence"/>
</dbReference>
<accession>A0ABS9YK77</accession>
<keyword evidence="3" id="KW-1185">Reference proteome</keyword>
<dbReference type="RefSeq" id="WP_242772613.1">
    <property type="nucleotide sequence ID" value="NZ_JALDAY010000011.1"/>
</dbReference>
<reference evidence="2" key="1">
    <citation type="submission" date="2022-03" db="EMBL/GenBank/DDBJ databases">
        <title>Streptomyces 7R015 and 7R016 isolated from Barleria lupulina in Thailand.</title>
        <authorList>
            <person name="Kanchanasin P."/>
            <person name="Phongsopitanun W."/>
            <person name="Tanasupawat S."/>
        </authorList>
    </citation>
    <scope>NUCLEOTIDE SEQUENCE</scope>
    <source>
        <strain evidence="2">7R015</strain>
    </source>
</reference>
<name>A0ABS9YK77_9ACTN</name>
<keyword evidence="1" id="KW-1133">Transmembrane helix</keyword>